<feature type="compositionally biased region" description="Basic and acidic residues" evidence="1">
    <location>
        <begin position="152"/>
        <end position="165"/>
    </location>
</feature>
<feature type="compositionally biased region" description="Basic and acidic residues" evidence="1">
    <location>
        <begin position="194"/>
        <end position="211"/>
    </location>
</feature>
<evidence type="ECO:0000313" key="4">
    <source>
        <dbReference type="Proteomes" id="UP000293995"/>
    </source>
</evidence>
<evidence type="ECO:0000256" key="2">
    <source>
        <dbReference type="SAM" id="Phobius"/>
    </source>
</evidence>
<reference evidence="3 4" key="1">
    <citation type="submission" date="2019-01" db="EMBL/GenBank/DDBJ databases">
        <title>Genome sequencing of strain DFW100M-13.</title>
        <authorList>
            <person name="Heo J."/>
            <person name="Kim S.-J."/>
            <person name="Kim J.-S."/>
            <person name="Hong S.-B."/>
            <person name="Kwon S.-W."/>
        </authorList>
    </citation>
    <scope>NUCLEOTIDE SEQUENCE [LARGE SCALE GENOMIC DNA]</scope>
    <source>
        <strain evidence="3 4">DFW100M-13</strain>
    </source>
</reference>
<sequence>MGVLPKGATNQYLYMGGLAPVADVLTRAVDSDEMVQTMRENGAEVAIARDGSATGPVILLTVTADSDDAAATMIDDIVAQTAVTLDQLQAAQNIPEDDRVTVSTISVDTKSTVHERSRMVRAGAAGVAIAMVALILASVIDGLKTKRRRGKRTESTARADARMEDLDPLIDDSEILDGPRSVPAGSPQGSAEVIEQHGIDSHERARASVPE</sequence>
<evidence type="ECO:0000256" key="1">
    <source>
        <dbReference type="SAM" id="MobiDB-lite"/>
    </source>
</evidence>
<dbReference type="EMBL" id="CP035494">
    <property type="protein sequence ID" value="QAY59976.1"/>
    <property type="molecule type" value="Genomic_DNA"/>
</dbReference>
<protein>
    <submittedName>
        <fullName evidence="3">Uncharacterized protein</fullName>
    </submittedName>
</protein>
<proteinExistence type="predicted"/>
<keyword evidence="2" id="KW-1133">Transmembrane helix</keyword>
<keyword evidence="2" id="KW-0472">Membrane</keyword>
<dbReference type="KEGG" id="mprt:ET475_08190"/>
<feature type="region of interest" description="Disordered" evidence="1">
    <location>
        <begin position="146"/>
        <end position="211"/>
    </location>
</feature>
<dbReference type="RefSeq" id="WP_129388426.1">
    <property type="nucleotide sequence ID" value="NZ_CP035494.1"/>
</dbReference>
<accession>A0A4P6EE03</accession>
<feature type="compositionally biased region" description="Acidic residues" evidence="1">
    <location>
        <begin position="166"/>
        <end position="175"/>
    </location>
</feature>
<dbReference type="AlphaFoldDB" id="A0A4P6EE03"/>
<feature type="transmembrane region" description="Helical" evidence="2">
    <location>
        <begin position="122"/>
        <end position="143"/>
    </location>
</feature>
<gene>
    <name evidence="3" type="ORF">ET475_08190</name>
</gene>
<evidence type="ECO:0000313" key="3">
    <source>
        <dbReference type="EMBL" id="QAY59976.1"/>
    </source>
</evidence>
<dbReference type="OrthoDB" id="3695950at2"/>
<dbReference type="Proteomes" id="UP000293995">
    <property type="component" value="Chromosome"/>
</dbReference>
<name>A0A4P6EE03_9MICO</name>
<keyword evidence="2" id="KW-0812">Transmembrane</keyword>
<keyword evidence="4" id="KW-1185">Reference proteome</keyword>
<organism evidence="3 4">
    <name type="scientific">Microbacterium protaetiae</name>
    <dbReference type="NCBI Taxonomy" id="2509458"/>
    <lineage>
        <taxon>Bacteria</taxon>
        <taxon>Bacillati</taxon>
        <taxon>Actinomycetota</taxon>
        <taxon>Actinomycetes</taxon>
        <taxon>Micrococcales</taxon>
        <taxon>Microbacteriaceae</taxon>
        <taxon>Microbacterium</taxon>
    </lineage>
</organism>